<keyword evidence="1" id="KW-1133">Transmembrane helix</keyword>
<sequence>MIRPDAQAQILRYREALIGAGGSALGLWWAIGSLGLLKWMGVALTLIGAAVAWQGVQRARIRIGTGGVGVVQVDERQVIYLAPVGGGFASLDLIHEISIARDMAGLPVWRFRTGMELLTIPVSAEGSEQLFDAMAVLPDIDISAAIRAVNAAIDARNATASPDRVVIWSRKVVPLH</sequence>
<dbReference type="Proteomes" id="UP000050471">
    <property type="component" value="Unassembled WGS sequence"/>
</dbReference>
<keyword evidence="1" id="KW-0812">Transmembrane</keyword>
<evidence type="ECO:0000256" key="1">
    <source>
        <dbReference type="SAM" id="Phobius"/>
    </source>
</evidence>
<keyword evidence="3" id="KW-1185">Reference proteome</keyword>
<accession>A0A0N8IBU7</accession>
<evidence type="ECO:0000313" key="2">
    <source>
        <dbReference type="EMBL" id="KPN64099.1"/>
    </source>
</evidence>
<feature type="transmembrane region" description="Helical" evidence="1">
    <location>
        <begin position="12"/>
        <end position="31"/>
    </location>
</feature>
<dbReference type="EMBL" id="LKBA01000004">
    <property type="protein sequence ID" value="KPN64099.1"/>
    <property type="molecule type" value="Genomic_DNA"/>
</dbReference>
<evidence type="ECO:0000313" key="3">
    <source>
        <dbReference type="Proteomes" id="UP000050471"/>
    </source>
</evidence>
<dbReference type="OrthoDB" id="7851333at2"/>
<dbReference type="AlphaFoldDB" id="A0A0N8IBU7"/>
<dbReference type="STRING" id="154981.AKJ29_15680"/>
<name>A0A0N8IBU7_9RHOB</name>
<keyword evidence="1" id="KW-0472">Membrane</keyword>
<comment type="caution">
    <text evidence="2">The sequence shown here is derived from an EMBL/GenBank/DDBJ whole genome shotgun (WGS) entry which is preliminary data.</text>
</comment>
<dbReference type="RefSeq" id="WP_055188016.1">
    <property type="nucleotide sequence ID" value="NZ_FPBS01000001.1"/>
</dbReference>
<feature type="transmembrane region" description="Helical" evidence="1">
    <location>
        <begin position="37"/>
        <end position="56"/>
    </location>
</feature>
<reference evidence="2 3" key="1">
    <citation type="submission" date="2015-09" db="EMBL/GenBank/DDBJ databases">
        <title>Draft genome sequence of Aliiroseovarius crassostreae CV919-312TSm, the causative agent of Roseovarius Oyster Disease (formerly Juvenile Oyster Disease).</title>
        <authorList>
            <person name="Kessner L."/>
            <person name="Spinard E."/>
            <person name="Nelson D."/>
        </authorList>
    </citation>
    <scope>NUCLEOTIDE SEQUENCE [LARGE SCALE GENOMIC DNA]</scope>
    <source>
        <strain evidence="2 3">CV919-312</strain>
    </source>
</reference>
<proteinExistence type="predicted"/>
<protein>
    <submittedName>
        <fullName evidence="2">Uncharacterized protein</fullName>
    </submittedName>
</protein>
<organism evidence="2 3">
    <name type="scientific">Aliiroseovarius crassostreae</name>
    <dbReference type="NCBI Taxonomy" id="154981"/>
    <lineage>
        <taxon>Bacteria</taxon>
        <taxon>Pseudomonadati</taxon>
        <taxon>Pseudomonadota</taxon>
        <taxon>Alphaproteobacteria</taxon>
        <taxon>Rhodobacterales</taxon>
        <taxon>Paracoccaceae</taxon>
        <taxon>Aliiroseovarius</taxon>
    </lineage>
</organism>
<gene>
    <name evidence="2" type="ORF">AKJ29_15680</name>
</gene>